<protein>
    <submittedName>
        <fullName evidence="2">Uncharacterized protein</fullName>
    </submittedName>
</protein>
<dbReference type="EMBL" id="JTDY01001612">
    <property type="protein sequence ID" value="KOB73363.1"/>
    <property type="molecule type" value="Genomic_DNA"/>
</dbReference>
<comment type="caution">
    <text evidence="2">The sequence shown here is derived from an EMBL/GenBank/DDBJ whole genome shotgun (WGS) entry which is preliminary data.</text>
</comment>
<sequence>MSRAEDPCDEQPQVSQRQRTSEPHTEDDLEVQQEETPQVQGQYLPKNCAAKYVKSRYGKKNMLIACGYTFSEYKYNFWYCTKRHHGCKAKAKTNPDRNIVSITSNHNHTPPDL</sequence>
<evidence type="ECO:0000256" key="1">
    <source>
        <dbReference type="SAM" id="MobiDB-lite"/>
    </source>
</evidence>
<proteinExistence type="predicted"/>
<name>A0A0L7LCX7_OPEBR</name>
<dbReference type="Proteomes" id="UP000037510">
    <property type="component" value="Unassembled WGS sequence"/>
</dbReference>
<accession>A0A0L7LCX7</accession>
<reference evidence="2 3" key="1">
    <citation type="journal article" date="2015" name="Genome Biol. Evol.">
        <title>The genome of winter moth (Operophtera brumata) provides a genomic perspective on sexual dimorphism and phenology.</title>
        <authorList>
            <person name="Derks M.F."/>
            <person name="Smit S."/>
            <person name="Salis L."/>
            <person name="Schijlen E."/>
            <person name="Bossers A."/>
            <person name="Mateman C."/>
            <person name="Pijl A.S."/>
            <person name="de Ridder D."/>
            <person name="Groenen M.A."/>
            <person name="Visser M.E."/>
            <person name="Megens H.J."/>
        </authorList>
    </citation>
    <scope>NUCLEOTIDE SEQUENCE [LARGE SCALE GENOMIC DNA]</scope>
    <source>
        <strain evidence="2">WM2013NL</strain>
        <tissue evidence="2">Head and thorax</tissue>
    </source>
</reference>
<organism evidence="2 3">
    <name type="scientific">Operophtera brumata</name>
    <name type="common">Winter moth</name>
    <name type="synonym">Phalaena brumata</name>
    <dbReference type="NCBI Taxonomy" id="104452"/>
    <lineage>
        <taxon>Eukaryota</taxon>
        <taxon>Metazoa</taxon>
        <taxon>Ecdysozoa</taxon>
        <taxon>Arthropoda</taxon>
        <taxon>Hexapoda</taxon>
        <taxon>Insecta</taxon>
        <taxon>Pterygota</taxon>
        <taxon>Neoptera</taxon>
        <taxon>Endopterygota</taxon>
        <taxon>Lepidoptera</taxon>
        <taxon>Glossata</taxon>
        <taxon>Ditrysia</taxon>
        <taxon>Geometroidea</taxon>
        <taxon>Geometridae</taxon>
        <taxon>Larentiinae</taxon>
        <taxon>Operophtera</taxon>
    </lineage>
</organism>
<dbReference type="Gene3D" id="2.20.25.240">
    <property type="match status" value="1"/>
</dbReference>
<gene>
    <name evidence="2" type="ORF">OBRU01_10460</name>
</gene>
<dbReference type="AlphaFoldDB" id="A0A0L7LCX7"/>
<evidence type="ECO:0000313" key="2">
    <source>
        <dbReference type="EMBL" id="KOB73363.1"/>
    </source>
</evidence>
<evidence type="ECO:0000313" key="3">
    <source>
        <dbReference type="Proteomes" id="UP000037510"/>
    </source>
</evidence>
<feature type="region of interest" description="Disordered" evidence="1">
    <location>
        <begin position="1"/>
        <end position="38"/>
    </location>
</feature>
<keyword evidence="3" id="KW-1185">Reference proteome</keyword>